<evidence type="ECO:0000256" key="1">
    <source>
        <dbReference type="ARBA" id="ARBA00022679"/>
    </source>
</evidence>
<dbReference type="RefSeq" id="WP_133703598.1">
    <property type="nucleotide sequence ID" value="NZ_SNXS01000012.1"/>
</dbReference>
<dbReference type="Pfam" id="PF00583">
    <property type="entry name" value="Acetyltransf_1"/>
    <property type="match status" value="1"/>
</dbReference>
<evidence type="ECO:0000313" key="4">
    <source>
        <dbReference type="EMBL" id="TDP61515.1"/>
    </source>
</evidence>
<accession>A0A4R6QF49</accession>
<reference evidence="4 5" key="1">
    <citation type="submission" date="2019-03" db="EMBL/GenBank/DDBJ databases">
        <title>Genomic Encyclopedia of Type Strains, Phase IV (KMG-IV): sequencing the most valuable type-strain genomes for metagenomic binning, comparative biology and taxonomic classification.</title>
        <authorList>
            <person name="Goeker M."/>
        </authorList>
    </citation>
    <scope>NUCLEOTIDE SEQUENCE [LARGE SCALE GENOMIC DNA]</scope>
    <source>
        <strain evidence="4 5">DSM 16998</strain>
    </source>
</reference>
<dbReference type="CDD" id="cd04301">
    <property type="entry name" value="NAT_SF"/>
    <property type="match status" value="1"/>
</dbReference>
<comment type="caution">
    <text evidence="4">The sequence shown here is derived from an EMBL/GenBank/DDBJ whole genome shotgun (WGS) entry which is preliminary data.</text>
</comment>
<keyword evidence="2" id="KW-0012">Acyltransferase</keyword>
<dbReference type="EMBL" id="SNXS01000012">
    <property type="protein sequence ID" value="TDP61515.1"/>
    <property type="molecule type" value="Genomic_DNA"/>
</dbReference>
<sequence length="174" mass="19177">MSHEPTSSRLQTVNDTQLQQLAELLIDCVEGDASVGFMHPLSLEQALAFWRRVADGAARRERVLLVVEDGQGIVGTVQVVLAQPDNQPHRGDVSKMLVHRRARRQGLGAVLMRAAEAAAITEGKTLLVLDTASDDARRLYTRLGWQHCGDVPGFALWPRGGLCATSFYYRELDV</sequence>
<gene>
    <name evidence="4" type="ORF">DES47_11264</name>
</gene>
<name>A0A4R6QF49_9BURK</name>
<evidence type="ECO:0000256" key="2">
    <source>
        <dbReference type="ARBA" id="ARBA00023315"/>
    </source>
</evidence>
<dbReference type="Proteomes" id="UP000295361">
    <property type="component" value="Unassembled WGS sequence"/>
</dbReference>
<protein>
    <submittedName>
        <fullName evidence="4">Acetyltransferase (GNAT) family protein</fullName>
    </submittedName>
</protein>
<dbReference type="InterPro" id="IPR050832">
    <property type="entry name" value="Bact_Acetyltransf"/>
</dbReference>
<proteinExistence type="predicted"/>
<dbReference type="OrthoDB" id="3389160at2"/>
<evidence type="ECO:0000313" key="5">
    <source>
        <dbReference type="Proteomes" id="UP000295361"/>
    </source>
</evidence>
<keyword evidence="5" id="KW-1185">Reference proteome</keyword>
<dbReference type="Gene3D" id="3.40.630.30">
    <property type="match status" value="1"/>
</dbReference>
<dbReference type="AlphaFoldDB" id="A0A4R6QF49"/>
<dbReference type="InterPro" id="IPR000182">
    <property type="entry name" value="GNAT_dom"/>
</dbReference>
<dbReference type="PROSITE" id="PS51186">
    <property type="entry name" value="GNAT"/>
    <property type="match status" value="1"/>
</dbReference>
<dbReference type="GO" id="GO:0016747">
    <property type="term" value="F:acyltransferase activity, transferring groups other than amino-acyl groups"/>
    <property type="evidence" value="ECO:0007669"/>
    <property type="project" value="InterPro"/>
</dbReference>
<dbReference type="SUPFAM" id="SSF55729">
    <property type="entry name" value="Acyl-CoA N-acyltransferases (Nat)"/>
    <property type="match status" value="1"/>
</dbReference>
<dbReference type="PANTHER" id="PTHR43877:SF1">
    <property type="entry name" value="ACETYLTRANSFERASE"/>
    <property type="match status" value="1"/>
</dbReference>
<evidence type="ECO:0000259" key="3">
    <source>
        <dbReference type="PROSITE" id="PS51186"/>
    </source>
</evidence>
<keyword evidence="1 4" id="KW-0808">Transferase</keyword>
<dbReference type="PANTHER" id="PTHR43877">
    <property type="entry name" value="AMINOALKYLPHOSPHONATE N-ACETYLTRANSFERASE-RELATED-RELATED"/>
    <property type="match status" value="1"/>
</dbReference>
<organism evidence="4 5">
    <name type="scientific">Roseateles toxinivorans</name>
    <dbReference type="NCBI Taxonomy" id="270368"/>
    <lineage>
        <taxon>Bacteria</taxon>
        <taxon>Pseudomonadati</taxon>
        <taxon>Pseudomonadota</taxon>
        <taxon>Betaproteobacteria</taxon>
        <taxon>Burkholderiales</taxon>
        <taxon>Sphaerotilaceae</taxon>
        <taxon>Roseateles</taxon>
    </lineage>
</organism>
<dbReference type="InParanoid" id="A0A4R6QF49"/>
<dbReference type="InterPro" id="IPR016181">
    <property type="entry name" value="Acyl_CoA_acyltransferase"/>
</dbReference>
<feature type="domain" description="N-acetyltransferase" evidence="3">
    <location>
        <begin position="8"/>
        <end position="174"/>
    </location>
</feature>